<keyword evidence="2" id="KW-1185">Reference proteome</keyword>
<proteinExistence type="predicted"/>
<dbReference type="Proteomes" id="UP000237000">
    <property type="component" value="Unassembled WGS sequence"/>
</dbReference>
<protein>
    <submittedName>
        <fullName evidence="1">Uncharacterized protein</fullName>
    </submittedName>
</protein>
<gene>
    <name evidence="1" type="ORF">TorRG33x02_037780</name>
</gene>
<dbReference type="InParanoid" id="A0A2P5FRD3"/>
<name>A0A2P5FRD3_TREOI</name>
<comment type="caution">
    <text evidence="1">The sequence shown here is derived from an EMBL/GenBank/DDBJ whole genome shotgun (WGS) entry which is preliminary data.</text>
</comment>
<accession>A0A2P5FRD3</accession>
<dbReference type="AlphaFoldDB" id="A0A2P5FRD3"/>
<evidence type="ECO:0000313" key="2">
    <source>
        <dbReference type="Proteomes" id="UP000237000"/>
    </source>
</evidence>
<evidence type="ECO:0000313" key="1">
    <source>
        <dbReference type="EMBL" id="POO00365.1"/>
    </source>
</evidence>
<dbReference type="EMBL" id="JXTC01000013">
    <property type="protein sequence ID" value="POO00365.1"/>
    <property type="molecule type" value="Genomic_DNA"/>
</dbReference>
<reference evidence="2" key="1">
    <citation type="submission" date="2016-06" db="EMBL/GenBank/DDBJ databases">
        <title>Parallel loss of symbiosis genes in relatives of nitrogen-fixing non-legume Parasponia.</title>
        <authorList>
            <person name="Van Velzen R."/>
            <person name="Holmer R."/>
            <person name="Bu F."/>
            <person name="Rutten L."/>
            <person name="Van Zeijl A."/>
            <person name="Liu W."/>
            <person name="Santuari L."/>
            <person name="Cao Q."/>
            <person name="Sharma T."/>
            <person name="Shen D."/>
            <person name="Roswanjaya Y."/>
            <person name="Wardhani T."/>
            <person name="Kalhor M.S."/>
            <person name="Jansen J."/>
            <person name="Van den Hoogen J."/>
            <person name="Gungor B."/>
            <person name="Hartog M."/>
            <person name="Hontelez J."/>
            <person name="Verver J."/>
            <person name="Yang W.-C."/>
            <person name="Schijlen E."/>
            <person name="Repin R."/>
            <person name="Schilthuizen M."/>
            <person name="Schranz E."/>
            <person name="Heidstra R."/>
            <person name="Miyata K."/>
            <person name="Fedorova E."/>
            <person name="Kohlen W."/>
            <person name="Bisseling T."/>
            <person name="Smit S."/>
            <person name="Geurts R."/>
        </authorList>
    </citation>
    <scope>NUCLEOTIDE SEQUENCE [LARGE SCALE GENOMIC DNA]</scope>
    <source>
        <strain evidence="2">cv. RG33-2</strain>
    </source>
</reference>
<sequence>MADLGFKGGTPVLDFFGGMESFSEQFPSTSSPHATDQGQQSNTLASNYSCKDFGDFAPLCNLEELVYMYSELIALSDRSEVTRRDMDRLELLKKSLGDIKLTKSGRPTFLLLELMR</sequence>
<organism evidence="1 2">
    <name type="scientific">Trema orientale</name>
    <name type="common">Charcoal tree</name>
    <name type="synonym">Celtis orientalis</name>
    <dbReference type="NCBI Taxonomy" id="63057"/>
    <lineage>
        <taxon>Eukaryota</taxon>
        <taxon>Viridiplantae</taxon>
        <taxon>Streptophyta</taxon>
        <taxon>Embryophyta</taxon>
        <taxon>Tracheophyta</taxon>
        <taxon>Spermatophyta</taxon>
        <taxon>Magnoliopsida</taxon>
        <taxon>eudicotyledons</taxon>
        <taxon>Gunneridae</taxon>
        <taxon>Pentapetalae</taxon>
        <taxon>rosids</taxon>
        <taxon>fabids</taxon>
        <taxon>Rosales</taxon>
        <taxon>Cannabaceae</taxon>
        <taxon>Trema</taxon>
    </lineage>
</organism>